<feature type="compositionally biased region" description="Low complexity" evidence="1">
    <location>
        <begin position="340"/>
        <end position="354"/>
    </location>
</feature>
<reference evidence="2 3" key="1">
    <citation type="submission" date="2019-08" db="EMBL/GenBank/DDBJ databases">
        <title>The genome of the soybean aphid Biotype 1, its phylome, world population structure and adaptation to the North American continent.</title>
        <authorList>
            <person name="Giordano R."/>
            <person name="Donthu R.K."/>
            <person name="Hernandez A.G."/>
            <person name="Wright C.L."/>
            <person name="Zimin A.V."/>
        </authorList>
    </citation>
    <scope>NUCLEOTIDE SEQUENCE [LARGE SCALE GENOMIC DNA]</scope>
    <source>
        <tissue evidence="2">Whole aphids</tissue>
    </source>
</reference>
<feature type="compositionally biased region" description="Polar residues" evidence="1">
    <location>
        <begin position="223"/>
        <end position="232"/>
    </location>
</feature>
<dbReference type="Proteomes" id="UP000475862">
    <property type="component" value="Unassembled WGS sequence"/>
</dbReference>
<feature type="region of interest" description="Disordered" evidence="1">
    <location>
        <begin position="523"/>
        <end position="578"/>
    </location>
</feature>
<gene>
    <name evidence="2" type="ORF">AGLY_009263</name>
</gene>
<feature type="compositionally biased region" description="Low complexity" evidence="1">
    <location>
        <begin position="120"/>
        <end position="136"/>
    </location>
</feature>
<organism evidence="2 3">
    <name type="scientific">Aphis glycines</name>
    <name type="common">Soybean aphid</name>
    <dbReference type="NCBI Taxonomy" id="307491"/>
    <lineage>
        <taxon>Eukaryota</taxon>
        <taxon>Metazoa</taxon>
        <taxon>Ecdysozoa</taxon>
        <taxon>Arthropoda</taxon>
        <taxon>Hexapoda</taxon>
        <taxon>Insecta</taxon>
        <taxon>Pterygota</taxon>
        <taxon>Neoptera</taxon>
        <taxon>Paraneoptera</taxon>
        <taxon>Hemiptera</taxon>
        <taxon>Sternorrhyncha</taxon>
        <taxon>Aphidomorpha</taxon>
        <taxon>Aphidoidea</taxon>
        <taxon>Aphididae</taxon>
        <taxon>Aphidini</taxon>
        <taxon>Aphis</taxon>
        <taxon>Aphis</taxon>
    </lineage>
</organism>
<feature type="compositionally biased region" description="Polar residues" evidence="1">
    <location>
        <begin position="523"/>
        <end position="554"/>
    </location>
</feature>
<feature type="compositionally biased region" description="Low complexity" evidence="1">
    <location>
        <begin position="391"/>
        <end position="428"/>
    </location>
</feature>
<feature type="compositionally biased region" description="Pro residues" evidence="1">
    <location>
        <begin position="199"/>
        <end position="219"/>
    </location>
</feature>
<keyword evidence="3" id="KW-1185">Reference proteome</keyword>
<dbReference type="AlphaFoldDB" id="A0A6G0TIL1"/>
<accession>A0A6G0TIL1</accession>
<proteinExistence type="predicted"/>
<dbReference type="OrthoDB" id="6620681at2759"/>
<feature type="region of interest" description="Disordered" evidence="1">
    <location>
        <begin position="185"/>
        <end position="236"/>
    </location>
</feature>
<feature type="compositionally biased region" description="Polar residues" evidence="1">
    <location>
        <begin position="313"/>
        <end position="332"/>
    </location>
</feature>
<feature type="region of interest" description="Disordered" evidence="1">
    <location>
        <begin position="102"/>
        <end position="166"/>
    </location>
</feature>
<name>A0A6G0TIL1_APHGL</name>
<evidence type="ECO:0000313" key="3">
    <source>
        <dbReference type="Proteomes" id="UP000475862"/>
    </source>
</evidence>
<feature type="compositionally biased region" description="Basic and acidic residues" evidence="1">
    <location>
        <begin position="1"/>
        <end position="19"/>
    </location>
</feature>
<comment type="caution">
    <text evidence="2">The sequence shown here is derived from an EMBL/GenBank/DDBJ whole genome shotgun (WGS) entry which is preliminary data.</text>
</comment>
<feature type="compositionally biased region" description="Polar residues" evidence="1">
    <location>
        <begin position="137"/>
        <end position="163"/>
    </location>
</feature>
<evidence type="ECO:0000313" key="2">
    <source>
        <dbReference type="EMBL" id="KAE9533360.1"/>
    </source>
</evidence>
<protein>
    <submittedName>
        <fullName evidence="2">Uncharacterized protein</fullName>
    </submittedName>
</protein>
<feature type="region of interest" description="Disordered" evidence="1">
    <location>
        <begin position="1"/>
        <end position="69"/>
    </location>
</feature>
<dbReference type="EMBL" id="VYZN01000035">
    <property type="protein sequence ID" value="KAE9533360.1"/>
    <property type="molecule type" value="Genomic_DNA"/>
</dbReference>
<feature type="compositionally biased region" description="Low complexity" evidence="1">
    <location>
        <begin position="185"/>
        <end position="198"/>
    </location>
</feature>
<evidence type="ECO:0000256" key="1">
    <source>
        <dbReference type="SAM" id="MobiDB-lite"/>
    </source>
</evidence>
<feature type="compositionally biased region" description="Low complexity" evidence="1">
    <location>
        <begin position="102"/>
        <end position="112"/>
    </location>
</feature>
<feature type="compositionally biased region" description="Polar residues" evidence="1">
    <location>
        <begin position="355"/>
        <end position="390"/>
    </location>
</feature>
<sequence>MDNESPEHSSTESNIDKSQKIHVSSSNEDDDSNSTKSYYSDSEPETMLSTSMPVKYKLPQRKTSVARSPVKRTLVDRMAALYKSVRMKHGTTALDIIVPSNRNTTTPSTSGTFQSNTTATPNSDTTQCNTTTTSNSGATQCNTTKPLNKGKAQQNMTTQTDNNEPNKKAISASQFYVNPQWMFPTSSLSRTSSNNSKKPIPPPRSKPPTPPYICPPPYVEPSDMSQTSKYTKSSQCPPYRYPCSSPPYTTQSSSLTYTSRSSSLTYMSKSPTKPYMSQTYILSTRILTPPYRAKFPTLTDSTLSSVPFYTPQSSSLTITSQTPKTLNTSQMSMRFKRSQSSSVPSYKPKYPTPTDNTSTSMPFHTSQRSSLTNTSQTSISFLKSQSSTPLHSLPNSTSSGSSQSSAPILISQPSSSQSHTSQSSTSTNDFTSPSVRLTPRSAHYIASSSFSHYTFPRAAHYNTPVLSNHRTVMPQSSTENTYSLSVCESTRNVWPTEMGSVVQVSMQNVWEVLASQVHNSLKPSTNISLQNPSKQSTPKSSDENASLPPTVSQQEKNKLNVDPESSDSKTSASKSCDSNTNDYPVVDLLPLYIHGIERKDALEEYIKTELGRAWIYFNKMEVVDIKSIGEIKCICPTIEYEDMLKSPLDEKFMIANMSRQYRANNLLFETKYNYNGPPKKTIVAENMEEPILQWLVTKKLQTHYWFFKTLSFFEIQNINPSNIQKFITRSKVNKIIVMADQLEMCCSLKKIKERPVSLLAILIYLKENIVDPELFAKVVIPFIVEILQFPVADEKCIPGDIMNQYVIVIWRQLWMEIMKLYNVDDTADADSTTSNLAKQLTYEHTQTDIEILKRLLF</sequence>
<feature type="compositionally biased region" description="Low complexity" evidence="1">
    <location>
        <begin position="568"/>
        <end position="578"/>
    </location>
</feature>
<feature type="region of interest" description="Disordered" evidence="1">
    <location>
        <begin position="313"/>
        <end position="435"/>
    </location>
</feature>